<evidence type="ECO:0000313" key="5">
    <source>
        <dbReference type="EMBL" id="WIM06103.1"/>
    </source>
</evidence>
<dbReference type="SMART" id="SM00421">
    <property type="entry name" value="HTH_LUXR"/>
    <property type="match status" value="1"/>
</dbReference>
<sequence>MRSRIKIRDREELLTVVEGSFGIVRHVEFFRWLQDEVSAFLPHDVLVAVWGDFTSGHLNYDVASNIPEIRTQQVVSGCDVDPLMRDLHRRWLDGDENWFVLDRHKPAGADIPAQGCINALERMRSVLVHGIRDRRGGNDCLYAFFAKDTPIKPDPATLNILVPHIDSALRRVECLAPVEPEGVAPGAPPEMISEREQEIMDWVTSGKTNQEIGLILNISPNTVKNHLKRIFQKLNVTCRAQAVAKYALMIRA</sequence>
<dbReference type="CDD" id="cd06170">
    <property type="entry name" value="LuxR_C_like"/>
    <property type="match status" value="1"/>
</dbReference>
<keyword evidence="2" id="KW-0238">DNA-binding</keyword>
<dbReference type="KEGG" id="npv:OHM77_02075"/>
<evidence type="ECO:0000256" key="2">
    <source>
        <dbReference type="ARBA" id="ARBA00023125"/>
    </source>
</evidence>
<keyword evidence="3" id="KW-0804">Transcription</keyword>
<dbReference type="EMBL" id="CP107246">
    <property type="protein sequence ID" value="WIM06103.1"/>
    <property type="molecule type" value="Genomic_DNA"/>
</dbReference>
<dbReference type="SUPFAM" id="SSF46894">
    <property type="entry name" value="C-terminal effector domain of the bipartite response regulators"/>
    <property type="match status" value="1"/>
</dbReference>
<dbReference type="PROSITE" id="PS00622">
    <property type="entry name" value="HTH_LUXR_1"/>
    <property type="match status" value="1"/>
</dbReference>
<dbReference type="PANTHER" id="PTHR44688:SF16">
    <property type="entry name" value="DNA-BINDING TRANSCRIPTIONAL ACTIVATOR DEVR_DOSR"/>
    <property type="match status" value="1"/>
</dbReference>
<dbReference type="Pfam" id="PF00196">
    <property type="entry name" value="GerE"/>
    <property type="match status" value="1"/>
</dbReference>
<dbReference type="GO" id="GO:0003677">
    <property type="term" value="F:DNA binding"/>
    <property type="evidence" value="ECO:0007669"/>
    <property type="project" value="UniProtKB-KW"/>
</dbReference>
<dbReference type="NCBIfam" id="TIGR03020">
    <property type="entry name" value="EpsA"/>
    <property type="match status" value="1"/>
</dbReference>
<dbReference type="Proteomes" id="UP001234916">
    <property type="component" value="Chromosome"/>
</dbReference>
<dbReference type="GO" id="GO:0006355">
    <property type="term" value="P:regulation of DNA-templated transcription"/>
    <property type="evidence" value="ECO:0007669"/>
    <property type="project" value="InterPro"/>
</dbReference>
<dbReference type="InterPro" id="IPR000792">
    <property type="entry name" value="Tscrpt_reg_LuxR_C"/>
</dbReference>
<gene>
    <name evidence="5" type="ORF">OHM77_02075</name>
</gene>
<feature type="domain" description="HTH luxR-type" evidence="4">
    <location>
        <begin position="185"/>
        <end position="250"/>
    </location>
</feature>
<protein>
    <submittedName>
        <fullName evidence="5">LuxR C-terminal-related transcriptional regulator</fullName>
    </submittedName>
</protein>
<dbReference type="PANTHER" id="PTHR44688">
    <property type="entry name" value="DNA-BINDING TRANSCRIPTIONAL ACTIVATOR DEVR_DOSR"/>
    <property type="match status" value="1"/>
</dbReference>
<organism evidence="5">
    <name type="scientific">Candidatus Nitricoxidivorans perseverans</name>
    <dbReference type="NCBI Taxonomy" id="2975601"/>
    <lineage>
        <taxon>Bacteria</taxon>
        <taxon>Pseudomonadati</taxon>
        <taxon>Pseudomonadota</taxon>
        <taxon>Betaproteobacteria</taxon>
        <taxon>Nitrosomonadales</taxon>
        <taxon>Sterolibacteriaceae</taxon>
        <taxon>Candidatus Nitricoxidivorans</taxon>
    </lineage>
</organism>
<dbReference type="InterPro" id="IPR036388">
    <property type="entry name" value="WH-like_DNA-bd_sf"/>
</dbReference>
<proteinExistence type="predicted"/>
<dbReference type="AlphaFoldDB" id="A0AA49IYJ3"/>
<name>A0AA49IYJ3_9PROT</name>
<reference evidence="5" key="1">
    <citation type="journal article" date="2023" name="Nat. Microbiol.">
        <title>Enrichment and characterization of a nitric oxide-reducing microbial community in a continuous bioreactor.</title>
        <authorList>
            <person name="Garrido-Amador P."/>
            <person name="Stortenbeker N."/>
            <person name="Wessels H.J.C.T."/>
            <person name="Speth D.R."/>
            <person name="Garcia-Heredia I."/>
            <person name="Kartal B."/>
        </authorList>
    </citation>
    <scope>NUCLEOTIDE SEQUENCE</scope>
    <source>
        <strain evidence="5">MAG1</strain>
    </source>
</reference>
<evidence type="ECO:0000259" key="4">
    <source>
        <dbReference type="PROSITE" id="PS50043"/>
    </source>
</evidence>
<dbReference type="PROSITE" id="PS50043">
    <property type="entry name" value="HTH_LUXR_2"/>
    <property type="match status" value="1"/>
</dbReference>
<dbReference type="Gene3D" id="1.10.10.10">
    <property type="entry name" value="Winged helix-like DNA-binding domain superfamily/Winged helix DNA-binding domain"/>
    <property type="match status" value="1"/>
</dbReference>
<keyword evidence="1" id="KW-0805">Transcription regulation</keyword>
<dbReference type="InterPro" id="IPR016032">
    <property type="entry name" value="Sig_transdc_resp-reg_C-effctor"/>
</dbReference>
<evidence type="ECO:0000256" key="3">
    <source>
        <dbReference type="ARBA" id="ARBA00023163"/>
    </source>
</evidence>
<dbReference type="PRINTS" id="PR00038">
    <property type="entry name" value="HTHLUXR"/>
</dbReference>
<evidence type="ECO:0000256" key="1">
    <source>
        <dbReference type="ARBA" id="ARBA00023015"/>
    </source>
</evidence>
<accession>A0AA49IYJ3</accession>
<dbReference type="InterPro" id="IPR017470">
    <property type="entry name" value="Tscrpt_reg_EpsA"/>
</dbReference>